<evidence type="ECO:0000256" key="3">
    <source>
        <dbReference type="ARBA" id="ARBA00022475"/>
    </source>
</evidence>
<dbReference type="GO" id="GO:0015421">
    <property type="term" value="F:ABC-type oligopeptide transporter activity"/>
    <property type="evidence" value="ECO:0007669"/>
    <property type="project" value="TreeGrafter"/>
</dbReference>
<dbReference type="CDD" id="cd18552">
    <property type="entry name" value="ABC_6TM_MsbA_like"/>
    <property type="match status" value="1"/>
</dbReference>
<dbReference type="Pfam" id="PF00664">
    <property type="entry name" value="ABC_membrane"/>
    <property type="match status" value="1"/>
</dbReference>
<dbReference type="GO" id="GO:0034040">
    <property type="term" value="F:ATPase-coupled lipid transmembrane transporter activity"/>
    <property type="evidence" value="ECO:0007669"/>
    <property type="project" value="InterPro"/>
</dbReference>
<dbReference type="SUPFAM" id="SSF52540">
    <property type="entry name" value="P-loop containing nucleoside triphosphate hydrolases"/>
    <property type="match status" value="1"/>
</dbReference>
<feature type="transmembrane region" description="Helical" evidence="11">
    <location>
        <begin position="138"/>
        <end position="157"/>
    </location>
</feature>
<comment type="caution">
    <text evidence="14">The sequence shown here is derived from an EMBL/GenBank/DDBJ whole genome shotgun (WGS) entry which is preliminary data.</text>
</comment>
<dbReference type="EMBL" id="QFZK01000001">
    <property type="protein sequence ID" value="RFO98669.1"/>
    <property type="molecule type" value="Genomic_DNA"/>
</dbReference>
<evidence type="ECO:0000256" key="2">
    <source>
        <dbReference type="ARBA" id="ARBA00022448"/>
    </source>
</evidence>
<keyword evidence="10 11" id="KW-0472">Membrane</keyword>
<dbReference type="AlphaFoldDB" id="A0A3E1RH31"/>
<feature type="transmembrane region" description="Helical" evidence="11">
    <location>
        <begin position="278"/>
        <end position="295"/>
    </location>
</feature>
<evidence type="ECO:0000313" key="14">
    <source>
        <dbReference type="EMBL" id="RFO98669.1"/>
    </source>
</evidence>
<dbReference type="InterPro" id="IPR003439">
    <property type="entry name" value="ABC_transporter-like_ATP-bd"/>
</dbReference>
<keyword evidence="9" id="KW-0445">Lipid transport</keyword>
<organism evidence="14 15">
    <name type="scientific">Rhodoferax lacus</name>
    <dbReference type="NCBI Taxonomy" id="2184758"/>
    <lineage>
        <taxon>Bacteria</taxon>
        <taxon>Pseudomonadati</taxon>
        <taxon>Pseudomonadota</taxon>
        <taxon>Betaproteobacteria</taxon>
        <taxon>Burkholderiales</taxon>
        <taxon>Comamonadaceae</taxon>
        <taxon>Rhodoferax</taxon>
    </lineage>
</organism>
<evidence type="ECO:0000256" key="10">
    <source>
        <dbReference type="ARBA" id="ARBA00023136"/>
    </source>
</evidence>
<evidence type="ECO:0000313" key="15">
    <source>
        <dbReference type="Proteomes" id="UP000260665"/>
    </source>
</evidence>
<dbReference type="InterPro" id="IPR011527">
    <property type="entry name" value="ABC1_TM_dom"/>
</dbReference>
<keyword evidence="6 14" id="KW-0067">ATP-binding</keyword>
<reference evidence="14 15" key="1">
    <citation type="submission" date="2018-05" db="EMBL/GenBank/DDBJ databases">
        <title>Rhodoferax soyangensis sp.nov., isolated from an oligotrophic freshwater lake.</title>
        <authorList>
            <person name="Park M."/>
        </authorList>
    </citation>
    <scope>NUCLEOTIDE SEQUENCE [LARGE SCALE GENOMIC DNA]</scope>
    <source>
        <strain evidence="14 15">IMCC26218</strain>
    </source>
</reference>
<dbReference type="GO" id="GO:0005524">
    <property type="term" value="F:ATP binding"/>
    <property type="evidence" value="ECO:0007669"/>
    <property type="project" value="UniProtKB-KW"/>
</dbReference>
<dbReference type="SUPFAM" id="SSF90123">
    <property type="entry name" value="ABC transporter transmembrane region"/>
    <property type="match status" value="1"/>
</dbReference>
<accession>A0A3E1RH31</accession>
<dbReference type="InterPro" id="IPR011917">
    <property type="entry name" value="ABC_transpr_lipidA"/>
</dbReference>
<dbReference type="PROSITE" id="PS50929">
    <property type="entry name" value="ABC_TM1F"/>
    <property type="match status" value="1"/>
</dbReference>
<feature type="domain" description="ABC transporter" evidence="12">
    <location>
        <begin position="339"/>
        <end position="575"/>
    </location>
</feature>
<dbReference type="GO" id="GO:0016887">
    <property type="term" value="F:ATP hydrolysis activity"/>
    <property type="evidence" value="ECO:0007669"/>
    <property type="project" value="InterPro"/>
</dbReference>
<evidence type="ECO:0000256" key="5">
    <source>
        <dbReference type="ARBA" id="ARBA00022741"/>
    </source>
</evidence>
<proteinExistence type="predicted"/>
<dbReference type="FunFam" id="3.40.50.300:FF:000140">
    <property type="entry name" value="Lipid A export ATP-binding/permease protein MsbA"/>
    <property type="match status" value="1"/>
</dbReference>
<dbReference type="Proteomes" id="UP000260665">
    <property type="component" value="Unassembled WGS sequence"/>
</dbReference>
<dbReference type="PROSITE" id="PS00211">
    <property type="entry name" value="ABC_TRANSPORTER_1"/>
    <property type="match status" value="1"/>
</dbReference>
<evidence type="ECO:0000259" key="13">
    <source>
        <dbReference type="PROSITE" id="PS50929"/>
    </source>
</evidence>
<gene>
    <name evidence="14" type="primary">msbA</name>
    <name evidence="14" type="ORF">DIC66_01935</name>
</gene>
<protein>
    <submittedName>
        <fullName evidence="14">Lipid A export permease/ATP-binding protein MsbA</fullName>
    </submittedName>
</protein>
<dbReference type="InterPro" id="IPR039421">
    <property type="entry name" value="Type_1_exporter"/>
</dbReference>
<feature type="transmembrane region" description="Helical" evidence="11">
    <location>
        <begin position="20"/>
        <end position="40"/>
    </location>
</feature>
<evidence type="ECO:0000256" key="6">
    <source>
        <dbReference type="ARBA" id="ARBA00022840"/>
    </source>
</evidence>
<dbReference type="InterPro" id="IPR003593">
    <property type="entry name" value="AAA+_ATPase"/>
</dbReference>
<dbReference type="InterPro" id="IPR017871">
    <property type="entry name" value="ABC_transporter-like_CS"/>
</dbReference>
<evidence type="ECO:0000256" key="1">
    <source>
        <dbReference type="ARBA" id="ARBA00004651"/>
    </source>
</evidence>
<keyword evidence="8 11" id="KW-1133">Transmembrane helix</keyword>
<dbReference type="RefSeq" id="WP_117173492.1">
    <property type="nucleotide sequence ID" value="NZ_QFZK01000001.1"/>
</dbReference>
<keyword evidence="3" id="KW-1003">Cell membrane</keyword>
<dbReference type="Gene3D" id="1.20.1560.10">
    <property type="entry name" value="ABC transporter type 1, transmembrane domain"/>
    <property type="match status" value="1"/>
</dbReference>
<dbReference type="GO" id="GO:0005886">
    <property type="term" value="C:plasma membrane"/>
    <property type="evidence" value="ECO:0007669"/>
    <property type="project" value="UniProtKB-SubCell"/>
</dbReference>
<dbReference type="NCBIfam" id="TIGR02203">
    <property type="entry name" value="MsbA_lipidA"/>
    <property type="match status" value="1"/>
</dbReference>
<keyword evidence="5" id="KW-0547">Nucleotide-binding</keyword>
<dbReference type="OrthoDB" id="8554730at2"/>
<keyword evidence="4 11" id="KW-0812">Transmembrane</keyword>
<dbReference type="PROSITE" id="PS50893">
    <property type="entry name" value="ABC_TRANSPORTER_2"/>
    <property type="match status" value="1"/>
</dbReference>
<sequence>MGNTDRALYFRLLSYVKPYWRVFGLAVLGMVGTASTEPVFPAIMKFLLDHGFKTEDQRLVWLIPLSIVGLFLVRGLLSFVTSYLMTWISTRLVCDLRRELFAHILVLPTQAFHDQSSGKLISKILYDVDNVNQAATNVLVIAVRESLTAVALLAYLLFLDWKLTLVTLAIGPAIAFIIRGFGKRIRKASRDSFNSMQTIAHTVEESAVANKVIKIYGAQAQQSRRFFEDTERFRRSMMREAVPASALTPITHLTASLAIAAITFMALSQSMGQGGTSAGGFVSFITTLLLLISPIKQLTTISPIMQRGLSACESVFHFLDTPTEPDKDGKLLPQVRGEISFENVTFRYPHADKDALSDICFKALAGQTVALVGASGGGKTTIGALIPRFYSPESGRIKIDGQDIGGIKLASLRSHIGLVSQDIVLLNDTVEANIAFGLEGTLDRQRVISAAKAANAWDFIEQLPQGLDSLIGENGAKLSGGQRQRIAIARAVLRNAPILILDEATSALDTESERQVQNALAALMQNKTTLVIAHRLSTIEKADQILVLDAGRIVERGTHAELSRMGGLYSNLHQMQT</sequence>
<feature type="domain" description="ABC transmembrane type-1" evidence="13">
    <location>
        <begin position="25"/>
        <end position="307"/>
    </location>
</feature>
<evidence type="ECO:0000256" key="9">
    <source>
        <dbReference type="ARBA" id="ARBA00023055"/>
    </source>
</evidence>
<dbReference type="InterPro" id="IPR036640">
    <property type="entry name" value="ABC1_TM_sf"/>
</dbReference>
<evidence type="ECO:0000256" key="8">
    <source>
        <dbReference type="ARBA" id="ARBA00022989"/>
    </source>
</evidence>
<dbReference type="SMART" id="SM00382">
    <property type="entry name" value="AAA"/>
    <property type="match status" value="1"/>
</dbReference>
<comment type="subcellular location">
    <subcellularLocation>
        <location evidence="1">Cell membrane</location>
        <topology evidence="1">Multi-pass membrane protein</topology>
    </subcellularLocation>
</comment>
<dbReference type="PANTHER" id="PTHR43394">
    <property type="entry name" value="ATP-DEPENDENT PERMEASE MDL1, MITOCHONDRIAL"/>
    <property type="match status" value="1"/>
</dbReference>
<evidence type="ECO:0000256" key="7">
    <source>
        <dbReference type="ARBA" id="ARBA00022967"/>
    </source>
</evidence>
<feature type="transmembrane region" description="Helical" evidence="11">
    <location>
        <begin position="241"/>
        <end position="266"/>
    </location>
</feature>
<keyword evidence="2" id="KW-0813">Transport</keyword>
<keyword evidence="15" id="KW-1185">Reference proteome</keyword>
<name>A0A3E1RH31_9BURK</name>
<evidence type="ECO:0000259" key="12">
    <source>
        <dbReference type="PROSITE" id="PS50893"/>
    </source>
</evidence>
<feature type="transmembrane region" description="Helical" evidence="11">
    <location>
        <begin position="60"/>
        <end position="88"/>
    </location>
</feature>
<keyword evidence="7" id="KW-1278">Translocase</keyword>
<evidence type="ECO:0000256" key="11">
    <source>
        <dbReference type="SAM" id="Phobius"/>
    </source>
</evidence>
<dbReference type="PANTHER" id="PTHR43394:SF1">
    <property type="entry name" value="ATP-BINDING CASSETTE SUB-FAMILY B MEMBER 10, MITOCHONDRIAL"/>
    <property type="match status" value="1"/>
</dbReference>
<dbReference type="Gene3D" id="3.40.50.300">
    <property type="entry name" value="P-loop containing nucleotide triphosphate hydrolases"/>
    <property type="match status" value="1"/>
</dbReference>
<feature type="transmembrane region" description="Helical" evidence="11">
    <location>
        <begin position="163"/>
        <end position="182"/>
    </location>
</feature>
<dbReference type="Pfam" id="PF00005">
    <property type="entry name" value="ABC_tran"/>
    <property type="match status" value="1"/>
</dbReference>
<evidence type="ECO:0000256" key="4">
    <source>
        <dbReference type="ARBA" id="ARBA00022692"/>
    </source>
</evidence>
<dbReference type="InterPro" id="IPR027417">
    <property type="entry name" value="P-loop_NTPase"/>
</dbReference>